<evidence type="ECO:0000259" key="1">
    <source>
        <dbReference type="SMART" id="SM01078"/>
    </source>
</evidence>
<dbReference type="AlphaFoldDB" id="A0A7C3WG52"/>
<dbReference type="EMBL" id="DTHB01000007">
    <property type="protein sequence ID" value="HGB13688.1"/>
    <property type="molecule type" value="Genomic_DNA"/>
</dbReference>
<reference evidence="2" key="1">
    <citation type="journal article" date="2020" name="mSystems">
        <title>Genome- and Community-Level Interaction Insights into Carbon Utilization and Element Cycling Functions of Hydrothermarchaeota in Hydrothermal Sediment.</title>
        <authorList>
            <person name="Zhou Z."/>
            <person name="Liu Y."/>
            <person name="Xu W."/>
            <person name="Pan J."/>
            <person name="Luo Z.H."/>
            <person name="Li M."/>
        </authorList>
    </citation>
    <scope>NUCLEOTIDE SEQUENCE [LARGE SCALE GENOMIC DNA]</scope>
    <source>
        <strain evidence="2">SpSt-776</strain>
    </source>
</reference>
<dbReference type="InterPro" id="IPR014925">
    <property type="entry name" value="CGGC_dom"/>
</dbReference>
<sequence length="118" mass="12846">MARIAIVSCQKIKDKSCVGCIKCFKAMELKEGEFSRYPDKVEVVAMCDCGDCPGLVMPKLSLVKDVASHYGRDFDTVFIGTCIVKAVNTAACPINLEKLQGLIQTVLGKQVVIGTHTY</sequence>
<feature type="domain" description="CGGC" evidence="1">
    <location>
        <begin position="3"/>
        <end position="116"/>
    </location>
</feature>
<protein>
    <submittedName>
        <fullName evidence="2">CGGC domain-containing protein</fullName>
    </submittedName>
</protein>
<dbReference type="SMART" id="SM01078">
    <property type="entry name" value="CGGC"/>
    <property type="match status" value="1"/>
</dbReference>
<gene>
    <name evidence="2" type="ORF">ENV62_00375</name>
</gene>
<evidence type="ECO:0000313" key="2">
    <source>
        <dbReference type="EMBL" id="HGB13688.1"/>
    </source>
</evidence>
<accession>A0A7C3WG52</accession>
<comment type="caution">
    <text evidence="2">The sequence shown here is derived from an EMBL/GenBank/DDBJ whole genome shotgun (WGS) entry which is preliminary data.</text>
</comment>
<organism evidence="2">
    <name type="scientific">Desulfobacca acetoxidans</name>
    <dbReference type="NCBI Taxonomy" id="60893"/>
    <lineage>
        <taxon>Bacteria</taxon>
        <taxon>Pseudomonadati</taxon>
        <taxon>Thermodesulfobacteriota</taxon>
        <taxon>Desulfobaccia</taxon>
        <taxon>Desulfobaccales</taxon>
        <taxon>Desulfobaccaceae</taxon>
        <taxon>Desulfobacca</taxon>
    </lineage>
</organism>
<proteinExistence type="predicted"/>
<dbReference type="Pfam" id="PF08821">
    <property type="entry name" value="CGGC"/>
    <property type="match status" value="1"/>
</dbReference>
<name>A0A7C3WG52_9BACT</name>